<reference evidence="12" key="2">
    <citation type="submission" date="2020-02" db="EMBL/GenBank/DDBJ databases">
        <authorList>
            <person name="Studholme D.J."/>
        </authorList>
    </citation>
    <scope>NUCLEOTIDE SEQUENCE</scope>
    <source>
        <strain evidence="12">00238/432</strain>
    </source>
</reference>
<dbReference type="Pfam" id="PF05047">
    <property type="entry name" value="L51_S25_CI-B8"/>
    <property type="match status" value="1"/>
</dbReference>
<evidence type="ECO:0000256" key="5">
    <source>
        <dbReference type="ARBA" id="ARBA00023239"/>
    </source>
</evidence>
<evidence type="ECO:0000256" key="8">
    <source>
        <dbReference type="ARBA" id="ARBA00039082"/>
    </source>
</evidence>
<dbReference type="PANTHER" id="PTHR31683">
    <property type="entry name" value="PECTATE LYASE 18-RELATED"/>
    <property type="match status" value="1"/>
</dbReference>
<evidence type="ECO:0000313" key="13">
    <source>
        <dbReference type="Proteomes" id="UP000702964"/>
    </source>
</evidence>
<evidence type="ECO:0000256" key="3">
    <source>
        <dbReference type="ARBA" id="ARBA00023157"/>
    </source>
</evidence>
<reference evidence="12" key="1">
    <citation type="journal article" date="2015" name="Genom Data">
        <title>Draft genome sequences of Phytophthora kernoviae and Phytophthora ramorum lineage EU2 from Scotland.</title>
        <authorList>
            <person name="Sambles C."/>
            <person name="Schlenzig A."/>
            <person name="O'Neill P."/>
            <person name="Grant M."/>
            <person name="Studholme D.J."/>
        </authorList>
    </citation>
    <scope>NUCLEOTIDE SEQUENCE</scope>
    <source>
        <strain evidence="12">00238/432</strain>
    </source>
</reference>
<keyword evidence="9" id="KW-0732">Signal</keyword>
<dbReference type="SUPFAM" id="SSF52833">
    <property type="entry name" value="Thioredoxin-like"/>
    <property type="match status" value="1"/>
</dbReference>
<evidence type="ECO:0000259" key="11">
    <source>
        <dbReference type="SMART" id="SM00916"/>
    </source>
</evidence>
<keyword evidence="2" id="KW-0496">Mitochondrion</keyword>
<dbReference type="InterPro" id="IPR011050">
    <property type="entry name" value="Pectin_lyase_fold/virulence"/>
</dbReference>
<name>A0A8J4W8J2_9STRA</name>
<dbReference type="Gene3D" id="3.40.30.10">
    <property type="entry name" value="Glutaredoxin"/>
    <property type="match status" value="1"/>
</dbReference>
<feature type="chain" id="PRO_5035287382" description="pectin lyase" evidence="9">
    <location>
        <begin position="22"/>
        <end position="546"/>
    </location>
</feature>
<dbReference type="PANTHER" id="PTHR31683:SF67">
    <property type="entry name" value="PECTIN LYASE F-RELATED"/>
    <property type="match status" value="1"/>
</dbReference>
<dbReference type="AlphaFoldDB" id="A0A8J4W8J2"/>
<feature type="domain" description="Ribosomal protein/NADH dehydrogenase" evidence="11">
    <location>
        <begin position="418"/>
        <end position="491"/>
    </location>
</feature>
<gene>
    <name evidence="12" type="ORF">G195_004161</name>
</gene>
<evidence type="ECO:0000256" key="2">
    <source>
        <dbReference type="ARBA" id="ARBA00023128"/>
    </source>
</evidence>
<comment type="subcellular location">
    <subcellularLocation>
        <location evidence="1">Mitochondrion</location>
    </subcellularLocation>
</comment>
<evidence type="ECO:0000256" key="1">
    <source>
        <dbReference type="ARBA" id="ARBA00004173"/>
    </source>
</evidence>
<comment type="caution">
    <text evidence="12">The sequence shown here is derived from an EMBL/GenBank/DDBJ whole genome shotgun (WGS) entry which is preliminary data.</text>
</comment>
<dbReference type="SUPFAM" id="SSF51126">
    <property type="entry name" value="Pectin lyase-like"/>
    <property type="match status" value="1"/>
</dbReference>
<keyword evidence="5" id="KW-0456">Lyase</keyword>
<evidence type="ECO:0000256" key="9">
    <source>
        <dbReference type="SAM" id="SignalP"/>
    </source>
</evidence>
<keyword evidence="4" id="KW-0325">Glycoprotein</keyword>
<accession>A0A8J4W8J2</accession>
<evidence type="ECO:0000259" key="10">
    <source>
        <dbReference type="SMART" id="SM00656"/>
    </source>
</evidence>
<keyword evidence="3" id="KW-1015">Disulfide bond</keyword>
<proteinExistence type="predicted"/>
<dbReference type="GO" id="GO:0030570">
    <property type="term" value="F:pectate lyase activity"/>
    <property type="evidence" value="ECO:0007669"/>
    <property type="project" value="InterPro"/>
</dbReference>
<dbReference type="InterPro" id="IPR007741">
    <property type="entry name" value="Ribosomal_mL43/mS25/NADH_DH"/>
</dbReference>
<dbReference type="EMBL" id="AOFI03000063">
    <property type="protein sequence ID" value="KAF4322658.1"/>
    <property type="molecule type" value="Genomic_DNA"/>
</dbReference>
<dbReference type="GO" id="GO:0047490">
    <property type="term" value="F:pectin lyase activity"/>
    <property type="evidence" value="ECO:0007669"/>
    <property type="project" value="UniProtKB-EC"/>
</dbReference>
<dbReference type="SMART" id="SM00916">
    <property type="entry name" value="L51_S25_CI-B8"/>
    <property type="match status" value="1"/>
</dbReference>
<sequence>MKIVRLLVVTITALVFQNANAISTGTAPGLAKGTTGGGNLDPVYPSSLNELKSYLKDSQPRVIVLKTTFDFRGTEGTKTEAGCRPKSHRDCLAKNNGHKGQDVILQSGGMANTGGCVQGTSVTIKYDLAANKNPLVVTSNKTLRGLGTSGVIKGKGLWIQGDNVIVQNIHITELNPHLIWGGDAIYIQGLNSGKTAMQRVWLDHLKISNIGRQMIATNTASVKSLTISNTEFDGVTQYSATCDGNHYWTFLFLGTQTQVSLLNNFVHNTSGRSPKVGGSSVVHAANNYWYSNTGFSYDVVENGNVLLEGNYFESTTTPNLHDTETVGAILVPSSSTQSACKSTLGRNCVENKLVKSGTLTGNRESAALSNSKTVAGYYTPNAAQKLSTTNKNYGVGTDMSWRAQISRSIQELRFVACDTSQSSQGLRTFFRKNYDELKMLNPLTPFVYREAEEMKPFVYARYDWGVEKQVFVENKSDKEILNVLKGLVDHGLTLPKSPESDVMVAAPIIEAEKGENAYEPLNLTWDGKTIRRNPDFDIPLEEALKP</sequence>
<evidence type="ECO:0000313" key="12">
    <source>
        <dbReference type="EMBL" id="KAF4322658.1"/>
    </source>
</evidence>
<dbReference type="SMART" id="SM00656">
    <property type="entry name" value="Amb_all"/>
    <property type="match status" value="1"/>
</dbReference>
<dbReference type="Gene3D" id="2.160.20.10">
    <property type="entry name" value="Single-stranded right-handed beta-helix, Pectin lyase-like"/>
    <property type="match status" value="1"/>
</dbReference>
<comment type="catalytic activity">
    <reaction evidence="6">
        <text>Eliminative cleavage of (1-&gt;4)-alpha-D-galacturonan methyl ester to give oligosaccharides with 4-deoxy-6-O-methyl-alpha-D-galact-4-enuronosyl groups at their non-reducing ends.</text>
        <dbReference type="EC" id="4.2.2.10"/>
    </reaction>
</comment>
<feature type="signal peptide" evidence="9">
    <location>
        <begin position="1"/>
        <end position="21"/>
    </location>
</feature>
<evidence type="ECO:0000256" key="6">
    <source>
        <dbReference type="ARBA" id="ARBA00036818"/>
    </source>
</evidence>
<dbReference type="GO" id="GO:0005739">
    <property type="term" value="C:mitochondrion"/>
    <property type="evidence" value="ECO:0007669"/>
    <property type="project" value="UniProtKB-SubCell"/>
</dbReference>
<organism evidence="12 13">
    <name type="scientific">Phytophthora kernoviae 00238/432</name>
    <dbReference type="NCBI Taxonomy" id="1284355"/>
    <lineage>
        <taxon>Eukaryota</taxon>
        <taxon>Sar</taxon>
        <taxon>Stramenopiles</taxon>
        <taxon>Oomycota</taxon>
        <taxon>Peronosporomycetes</taxon>
        <taxon>Peronosporales</taxon>
        <taxon>Peronosporaceae</taxon>
        <taxon>Phytophthora</taxon>
    </lineage>
</organism>
<dbReference type="Proteomes" id="UP000702964">
    <property type="component" value="Unassembled WGS sequence"/>
</dbReference>
<dbReference type="InterPro" id="IPR045032">
    <property type="entry name" value="PEL"/>
</dbReference>
<evidence type="ECO:0000256" key="7">
    <source>
        <dbReference type="ARBA" id="ARBA00037631"/>
    </source>
</evidence>
<dbReference type="Pfam" id="PF00544">
    <property type="entry name" value="Pectate_lyase_4"/>
    <property type="match status" value="1"/>
</dbReference>
<dbReference type="EC" id="4.2.2.10" evidence="8"/>
<dbReference type="InterPro" id="IPR002022">
    <property type="entry name" value="Pec_lyase"/>
</dbReference>
<comment type="function">
    <text evidence="7">Pectinolytic enzymes consist of four classes of enzymes: pectin lyase, polygalacturonase, pectin methylesterase and rhamnogalacturonase. Among pectinolytic enzymes, pectin lyase is the most important in depolymerization of pectin, since it cleaves internal glycosidic bonds of highly methylated pectins.</text>
</comment>
<dbReference type="InterPro" id="IPR036249">
    <property type="entry name" value="Thioredoxin-like_sf"/>
</dbReference>
<evidence type="ECO:0000256" key="4">
    <source>
        <dbReference type="ARBA" id="ARBA00023180"/>
    </source>
</evidence>
<feature type="domain" description="Pectate lyase" evidence="10">
    <location>
        <begin position="100"/>
        <end position="318"/>
    </location>
</feature>
<protein>
    <recommendedName>
        <fullName evidence="8">pectin lyase</fullName>
        <ecNumber evidence="8">4.2.2.10</ecNumber>
    </recommendedName>
</protein>
<dbReference type="InterPro" id="IPR012334">
    <property type="entry name" value="Pectin_lyas_fold"/>
</dbReference>